<dbReference type="Proteomes" id="UP000256970">
    <property type="component" value="Unassembled WGS sequence"/>
</dbReference>
<dbReference type="EMBL" id="FNXT01001340">
    <property type="protein sequence ID" value="SZX78789.1"/>
    <property type="molecule type" value="Genomic_DNA"/>
</dbReference>
<feature type="compositionally biased region" description="Low complexity" evidence="6">
    <location>
        <begin position="351"/>
        <end position="399"/>
    </location>
</feature>
<feature type="region of interest" description="Disordered" evidence="6">
    <location>
        <begin position="781"/>
        <end position="853"/>
    </location>
</feature>
<evidence type="ECO:0000313" key="9">
    <source>
        <dbReference type="Proteomes" id="UP000256970"/>
    </source>
</evidence>
<feature type="compositionally biased region" description="Basic and acidic residues" evidence="6">
    <location>
        <begin position="94"/>
        <end position="107"/>
    </location>
</feature>
<dbReference type="GO" id="GO:0016020">
    <property type="term" value="C:membrane"/>
    <property type="evidence" value="ECO:0007669"/>
    <property type="project" value="UniProtKB-SubCell"/>
</dbReference>
<keyword evidence="3" id="KW-0808">Transferase</keyword>
<evidence type="ECO:0000256" key="2">
    <source>
        <dbReference type="ARBA" id="ARBA00022676"/>
    </source>
</evidence>
<evidence type="ECO:0000256" key="5">
    <source>
        <dbReference type="ARBA" id="ARBA00023180"/>
    </source>
</evidence>
<keyword evidence="9" id="KW-1185">Reference proteome</keyword>
<evidence type="ECO:0000313" key="8">
    <source>
        <dbReference type="EMBL" id="SZX78789.1"/>
    </source>
</evidence>
<dbReference type="PANTHER" id="PTHR14312:SF1">
    <property type="entry name" value="BASIC-LEUCINE ZIPPER TRANSCRIPTION FACTOR A"/>
    <property type="match status" value="1"/>
</dbReference>
<dbReference type="PANTHER" id="PTHR14312">
    <property type="entry name" value="CREB/ATF BZIP TRANSCRIPTION FACTOR"/>
    <property type="match status" value="1"/>
</dbReference>
<feature type="compositionally biased region" description="Pro residues" evidence="6">
    <location>
        <begin position="331"/>
        <end position="340"/>
    </location>
</feature>
<dbReference type="AlphaFoldDB" id="A0A383WNP5"/>
<feature type="compositionally biased region" description="Low complexity" evidence="6">
    <location>
        <begin position="316"/>
        <end position="330"/>
    </location>
</feature>
<keyword evidence="2" id="KW-0328">Glycosyltransferase</keyword>
<evidence type="ECO:0000256" key="1">
    <source>
        <dbReference type="ARBA" id="ARBA00004606"/>
    </source>
</evidence>
<keyword evidence="4" id="KW-0472">Membrane</keyword>
<feature type="compositionally biased region" description="Basic residues" evidence="6">
    <location>
        <begin position="844"/>
        <end position="853"/>
    </location>
</feature>
<feature type="compositionally biased region" description="Acidic residues" evidence="6">
    <location>
        <begin position="830"/>
        <end position="839"/>
    </location>
</feature>
<feature type="compositionally biased region" description="Basic and acidic residues" evidence="6">
    <location>
        <begin position="415"/>
        <end position="426"/>
    </location>
</feature>
<dbReference type="Pfam" id="PF02485">
    <property type="entry name" value="Branch"/>
    <property type="match status" value="1"/>
</dbReference>
<feature type="region of interest" description="Disordered" evidence="6">
    <location>
        <begin position="316"/>
        <end position="449"/>
    </location>
</feature>
<dbReference type="GO" id="GO:0005634">
    <property type="term" value="C:nucleus"/>
    <property type="evidence" value="ECO:0007669"/>
    <property type="project" value="TreeGrafter"/>
</dbReference>
<dbReference type="GO" id="GO:0016757">
    <property type="term" value="F:glycosyltransferase activity"/>
    <property type="evidence" value="ECO:0007669"/>
    <property type="project" value="UniProtKB-KW"/>
</dbReference>
<sequence length="853" mass="93222">MHALQQHQQCAEVLAQQLAAGLKGLPQQQAQIDRNSPVTEPVHSRQSDGGAAAGSNRQTQKMPPAVEVVDAAGGTAGQPSSATSSETRAAADWSPEHAGQEAARNSEEPVQQASAAALLQPASGSGQAGSVYQPSEQQQRQQQQEHLAGHIQQQQQQPPRQSQLRLNPDAGQPQYVQQLLQRHGAAASMQVNHQQQQQFCTAVQAGRPWGWWRSSAAASMWQAMDQLRQPLLQAHSLLGCSASSHQLLELMCPEAAAAAAGNSSSSNAQFFECWRLLQEHAQSAQQAKQQQQQQQQQSLLQQELHTADHAACVELQQTQQQQQQQQARQPLLPPRQPPPQAQEEQEKQLELESCQPQRRAAAASAAAASSRQGPAADAAVPPAVQQKAAQRKPAAAAARPPMPKPPKKPWQPKMAPDDRNWRKDKFSSVSARADAELSHRRQLQQLRPLPDQDTAHFAMLMMLHSAGWPNAELWEQWQQQHEPGEVTMMVHLKAGVDPASVRTGREAIASRKLATSVEANWGDISLVEAQLDSMGELLQRCPHVTHIGLASGHDLPLQLIRPGLLLPGVSMFGAYQFPEVETRTLKVAALDALVDDLEMDLTEAQDWAQALTFHHQWMVLAREHAAALVLLTKEIGVVGRAIHKACNSVKAGMAPDEFILLTALRAHGYVRSVQRVELKPGMRYPPGTLLNSYPTLVLFPAESSPHPVLWTDMDSKTECQVERHTGQQYFKRMSLRECLKVSVDRCAIFFRKVEMREEKGDGGQQVQKLLEVLQQLWHGGSSAARKGAKRKRGASQQRSSKGSGTKRDAAGATDSAASSAADSEAAADSGDAEEGDEAETPPRPQRKRAARSR</sequence>
<accession>A0A383WNP5</accession>
<evidence type="ECO:0000256" key="6">
    <source>
        <dbReference type="SAM" id="MobiDB-lite"/>
    </source>
</evidence>
<evidence type="ECO:0000256" key="4">
    <source>
        <dbReference type="ARBA" id="ARBA00023136"/>
    </source>
</evidence>
<organism evidence="8 9">
    <name type="scientific">Tetradesmus obliquus</name>
    <name type="common">Green alga</name>
    <name type="synonym">Acutodesmus obliquus</name>
    <dbReference type="NCBI Taxonomy" id="3088"/>
    <lineage>
        <taxon>Eukaryota</taxon>
        <taxon>Viridiplantae</taxon>
        <taxon>Chlorophyta</taxon>
        <taxon>core chlorophytes</taxon>
        <taxon>Chlorophyceae</taxon>
        <taxon>CS clade</taxon>
        <taxon>Sphaeropleales</taxon>
        <taxon>Scenedesmaceae</taxon>
        <taxon>Tetradesmus</taxon>
    </lineage>
</organism>
<name>A0A383WNP5_TETOB</name>
<dbReference type="EMBL" id="FNXT01000807">
    <property type="protein sequence ID" value="SZX67661.1"/>
    <property type="molecule type" value="Genomic_DNA"/>
</dbReference>
<dbReference type="GO" id="GO:0043565">
    <property type="term" value="F:sequence-specific DNA binding"/>
    <property type="evidence" value="ECO:0007669"/>
    <property type="project" value="TreeGrafter"/>
</dbReference>
<protein>
    <submittedName>
        <fullName evidence="8">Uncharacterized protein</fullName>
    </submittedName>
</protein>
<feature type="compositionally biased region" description="Low complexity" evidence="6">
    <location>
        <begin position="810"/>
        <end position="829"/>
    </location>
</feature>
<dbReference type="InterPro" id="IPR003406">
    <property type="entry name" value="Glyco_trans_14"/>
</dbReference>
<reference evidence="8 9" key="1">
    <citation type="submission" date="2016-10" db="EMBL/GenBank/DDBJ databases">
        <authorList>
            <person name="Cai Z."/>
        </authorList>
    </citation>
    <scope>NUCLEOTIDE SEQUENCE [LARGE SCALE GENOMIC DNA]</scope>
</reference>
<feature type="compositionally biased region" description="Low complexity" evidence="6">
    <location>
        <begin position="111"/>
        <end position="125"/>
    </location>
</feature>
<evidence type="ECO:0000313" key="7">
    <source>
        <dbReference type="EMBL" id="SZX67661.1"/>
    </source>
</evidence>
<evidence type="ECO:0000256" key="3">
    <source>
        <dbReference type="ARBA" id="ARBA00022679"/>
    </source>
</evidence>
<comment type="subcellular location">
    <subcellularLocation>
        <location evidence="1">Membrane</location>
        <topology evidence="1">Single-pass type II membrane protein</topology>
    </subcellularLocation>
</comment>
<gene>
    <name evidence="8" type="ORF">BQ4739_LOCUS19095</name>
    <name evidence="7" type="ORF">BQ4739_LOCUS8033</name>
</gene>
<dbReference type="GO" id="GO:0010468">
    <property type="term" value="P:regulation of gene expression"/>
    <property type="evidence" value="ECO:0007669"/>
    <property type="project" value="TreeGrafter"/>
</dbReference>
<feature type="compositionally biased region" description="Low complexity" evidence="6">
    <location>
        <begin position="80"/>
        <end position="91"/>
    </location>
</feature>
<feature type="compositionally biased region" description="Low complexity" evidence="6">
    <location>
        <begin position="137"/>
        <end position="163"/>
    </location>
</feature>
<keyword evidence="5" id="KW-0325">Glycoprotein</keyword>
<proteinExistence type="predicted"/>
<feature type="region of interest" description="Disordered" evidence="6">
    <location>
        <begin position="25"/>
        <end position="168"/>
    </location>
</feature>